<keyword evidence="2" id="KW-0479">Metal-binding</keyword>
<dbReference type="SUPFAM" id="SSF48239">
    <property type="entry name" value="Terpenoid cyclases/Protein prenyltransferases"/>
    <property type="match status" value="1"/>
</dbReference>
<keyword evidence="3" id="KW-0460">Magnesium</keyword>
<dbReference type="SUPFAM" id="SSF48576">
    <property type="entry name" value="Terpenoid synthases"/>
    <property type="match status" value="1"/>
</dbReference>
<dbReference type="STRING" id="981085.W9QR84"/>
<reference evidence="8" key="1">
    <citation type="submission" date="2013-01" db="EMBL/GenBank/DDBJ databases">
        <title>Draft Genome Sequence of a Mulberry Tree, Morus notabilis C.K. Schneid.</title>
        <authorList>
            <person name="He N."/>
            <person name="Zhao S."/>
        </authorList>
    </citation>
    <scope>NUCLEOTIDE SEQUENCE</scope>
</reference>
<accession>W9QR84</accession>
<dbReference type="InterPro" id="IPR008930">
    <property type="entry name" value="Terpenoid_cyclase/PrenylTrfase"/>
</dbReference>
<evidence type="ECO:0000313" key="8">
    <source>
        <dbReference type="Proteomes" id="UP000030645"/>
    </source>
</evidence>
<gene>
    <name evidence="7" type="ORF">L484_013913</name>
</gene>
<feature type="domain" description="Terpene synthase N-terminal" evidence="5">
    <location>
        <begin position="74"/>
        <end position="247"/>
    </location>
</feature>
<dbReference type="PANTHER" id="PTHR31225:SF9">
    <property type="entry name" value="TERPENE SYNTHASE 10"/>
    <property type="match status" value="1"/>
</dbReference>
<dbReference type="GO" id="GO:0016102">
    <property type="term" value="P:diterpenoid biosynthetic process"/>
    <property type="evidence" value="ECO:0007669"/>
    <property type="project" value="InterPro"/>
</dbReference>
<evidence type="ECO:0000259" key="5">
    <source>
        <dbReference type="Pfam" id="PF01397"/>
    </source>
</evidence>
<dbReference type="Pfam" id="PF01397">
    <property type="entry name" value="Terpene_synth"/>
    <property type="match status" value="1"/>
</dbReference>
<proteinExistence type="predicted"/>
<dbReference type="PANTHER" id="PTHR31225">
    <property type="entry name" value="OS04G0344100 PROTEIN-RELATED"/>
    <property type="match status" value="1"/>
</dbReference>
<evidence type="ECO:0000256" key="2">
    <source>
        <dbReference type="ARBA" id="ARBA00022723"/>
    </source>
</evidence>
<sequence>MVVSSATFPPSIVRPSGYLQYPPIWHSNYVQSITKKLVIVNCSNPSRARMAVNSTSDEINSVRKCGYSKYPPIWHFDYVQSITNEFGEKEVDAINNLKDKVRMTLNEEISDPLVQLEHIDMLQRLGLYYHFEDEIDNILNAIYNNNDLGTGNLYAVALKFRLLRQHRYWVPQEVFNNFKDEMGNFKPCLRNDVMGLLSLYEASFLSRRGEIILDVARDFTTKHLQEFVRQKELDENNYLSMLVGHALDVPLHWRVPRVEARWFIDTYKRKEDLDPTFIELAVLDFNVVQSVHLEEVKQLYRWWTDIGLAKKMKFSRDRLVENALWNAGVLFEPQYGYLRKTVTKLFMLMSIVDDIYDTYGALDDLLGHGCNGCATRWTDVVESYLVEAKWYHSGTTPPFQEYIENAWISITVPMTYLVGYLCVTNPIREEALEFLLENSSIIRESSLIQRLANDLVTSTFELKKGDVPSSINCYMHEFGASEDEARQHIKFLINEAWKQTNEDQAAKSPFSQKFIEFIINGNRMTLWFYDGRDGYGVENICETKDCASSFFFEPIPS</sequence>
<dbReference type="InterPro" id="IPR036965">
    <property type="entry name" value="Terpene_synth_N_sf"/>
</dbReference>
<organism evidence="7 8">
    <name type="scientific">Morus notabilis</name>
    <dbReference type="NCBI Taxonomy" id="981085"/>
    <lineage>
        <taxon>Eukaryota</taxon>
        <taxon>Viridiplantae</taxon>
        <taxon>Streptophyta</taxon>
        <taxon>Embryophyta</taxon>
        <taxon>Tracheophyta</taxon>
        <taxon>Spermatophyta</taxon>
        <taxon>Magnoliopsida</taxon>
        <taxon>eudicotyledons</taxon>
        <taxon>Gunneridae</taxon>
        <taxon>Pentapetalae</taxon>
        <taxon>rosids</taxon>
        <taxon>fabids</taxon>
        <taxon>Rosales</taxon>
        <taxon>Moraceae</taxon>
        <taxon>Moreae</taxon>
        <taxon>Morus</taxon>
    </lineage>
</organism>
<dbReference type="InterPro" id="IPR001906">
    <property type="entry name" value="Terpene_synth_N"/>
</dbReference>
<dbReference type="GO" id="GO:0010333">
    <property type="term" value="F:terpene synthase activity"/>
    <property type="evidence" value="ECO:0007669"/>
    <property type="project" value="InterPro"/>
</dbReference>
<comment type="cofactor">
    <cofactor evidence="1">
        <name>Mg(2+)</name>
        <dbReference type="ChEBI" id="CHEBI:18420"/>
    </cofactor>
</comment>
<keyword evidence="8" id="KW-1185">Reference proteome</keyword>
<dbReference type="GO" id="GO:0000287">
    <property type="term" value="F:magnesium ion binding"/>
    <property type="evidence" value="ECO:0007669"/>
    <property type="project" value="InterPro"/>
</dbReference>
<dbReference type="FunFam" id="1.50.10.130:FF:000001">
    <property type="entry name" value="Isoprene synthase, chloroplastic"/>
    <property type="match status" value="1"/>
</dbReference>
<protein>
    <submittedName>
        <fullName evidence="7">Myrcene synthase</fullName>
    </submittedName>
</protein>
<dbReference type="InterPro" id="IPR005630">
    <property type="entry name" value="Terpene_synthase_metal-bd"/>
</dbReference>
<name>W9QR84_9ROSA</name>
<dbReference type="eggNOG" id="ENOG502QUH3">
    <property type="taxonomic scope" value="Eukaryota"/>
</dbReference>
<dbReference type="Gene3D" id="1.10.600.10">
    <property type="entry name" value="Farnesyl Diphosphate Synthase"/>
    <property type="match status" value="2"/>
</dbReference>
<evidence type="ECO:0000259" key="6">
    <source>
        <dbReference type="Pfam" id="PF03936"/>
    </source>
</evidence>
<dbReference type="CDD" id="cd00684">
    <property type="entry name" value="Terpene_cyclase_plant_C1"/>
    <property type="match status" value="1"/>
</dbReference>
<dbReference type="InterPro" id="IPR050148">
    <property type="entry name" value="Terpene_synthase-like"/>
</dbReference>
<dbReference type="Pfam" id="PF03936">
    <property type="entry name" value="Terpene_synth_C"/>
    <property type="match status" value="2"/>
</dbReference>
<feature type="domain" description="Terpene synthase metal-binding" evidence="6">
    <location>
        <begin position="373"/>
        <end position="499"/>
    </location>
</feature>
<feature type="domain" description="Terpene synthase metal-binding" evidence="6">
    <location>
        <begin position="305"/>
        <end position="365"/>
    </location>
</feature>
<dbReference type="AlphaFoldDB" id="W9QR84"/>
<dbReference type="InterPro" id="IPR044814">
    <property type="entry name" value="Terpene_cyclase_plant_C1"/>
</dbReference>
<keyword evidence="4" id="KW-0456">Lyase</keyword>
<evidence type="ECO:0000256" key="4">
    <source>
        <dbReference type="ARBA" id="ARBA00023239"/>
    </source>
</evidence>
<dbReference type="Gene3D" id="1.50.10.130">
    <property type="entry name" value="Terpene synthase, N-terminal domain"/>
    <property type="match status" value="1"/>
</dbReference>
<evidence type="ECO:0000256" key="3">
    <source>
        <dbReference type="ARBA" id="ARBA00022842"/>
    </source>
</evidence>
<dbReference type="EMBL" id="KE343687">
    <property type="protein sequence ID" value="EXB38280.1"/>
    <property type="molecule type" value="Genomic_DNA"/>
</dbReference>
<evidence type="ECO:0000256" key="1">
    <source>
        <dbReference type="ARBA" id="ARBA00001946"/>
    </source>
</evidence>
<dbReference type="Proteomes" id="UP000030645">
    <property type="component" value="Unassembled WGS sequence"/>
</dbReference>
<evidence type="ECO:0000313" key="7">
    <source>
        <dbReference type="EMBL" id="EXB38280.1"/>
    </source>
</evidence>
<dbReference type="InterPro" id="IPR008949">
    <property type="entry name" value="Isoprenoid_synthase_dom_sf"/>
</dbReference>